<reference evidence="1 2" key="1">
    <citation type="journal article" date="2021" name="Hortic Res">
        <title>High-quality reference genome and annotation aids understanding of berry development for evergreen blueberry (Vaccinium darrowii).</title>
        <authorList>
            <person name="Yu J."/>
            <person name="Hulse-Kemp A.M."/>
            <person name="Babiker E."/>
            <person name="Staton M."/>
        </authorList>
    </citation>
    <scope>NUCLEOTIDE SEQUENCE [LARGE SCALE GENOMIC DNA]</scope>
    <source>
        <strain evidence="2">cv. NJ 8807/NJ 8810</strain>
        <tissue evidence="1">Young leaf</tissue>
    </source>
</reference>
<keyword evidence="2" id="KW-1185">Reference proteome</keyword>
<dbReference type="Proteomes" id="UP000828048">
    <property type="component" value="Chromosome 6"/>
</dbReference>
<evidence type="ECO:0000313" key="2">
    <source>
        <dbReference type="Proteomes" id="UP000828048"/>
    </source>
</evidence>
<dbReference type="EMBL" id="CM037156">
    <property type="protein sequence ID" value="KAH7837500.1"/>
    <property type="molecule type" value="Genomic_DNA"/>
</dbReference>
<comment type="caution">
    <text evidence="1">The sequence shown here is derived from an EMBL/GenBank/DDBJ whole genome shotgun (WGS) entry which is preliminary data.</text>
</comment>
<organism evidence="1 2">
    <name type="scientific">Vaccinium darrowii</name>
    <dbReference type="NCBI Taxonomy" id="229202"/>
    <lineage>
        <taxon>Eukaryota</taxon>
        <taxon>Viridiplantae</taxon>
        <taxon>Streptophyta</taxon>
        <taxon>Embryophyta</taxon>
        <taxon>Tracheophyta</taxon>
        <taxon>Spermatophyta</taxon>
        <taxon>Magnoliopsida</taxon>
        <taxon>eudicotyledons</taxon>
        <taxon>Gunneridae</taxon>
        <taxon>Pentapetalae</taxon>
        <taxon>asterids</taxon>
        <taxon>Ericales</taxon>
        <taxon>Ericaceae</taxon>
        <taxon>Vaccinioideae</taxon>
        <taxon>Vaccinieae</taxon>
        <taxon>Vaccinium</taxon>
    </lineage>
</organism>
<gene>
    <name evidence="1" type="ORF">Vadar_014572</name>
</gene>
<sequence length="149" mass="17346">MRQMVHIMDVTMVIALLQPAPETFDLFDDVILLSQGQVVYQGPRENVQEFFECMGFKCPDRKWIADFLQEVTSKKDQEQHWFKKNQPYRYISVPDFSKAFNTFHVGLQVCEDLRIPYYKSKVDPAALVTESYGISNLEPFRACFQGSGF</sequence>
<evidence type="ECO:0000313" key="1">
    <source>
        <dbReference type="EMBL" id="KAH7837500.1"/>
    </source>
</evidence>
<name>A0ACB7XA65_9ERIC</name>
<protein>
    <submittedName>
        <fullName evidence="1">Uncharacterized protein</fullName>
    </submittedName>
</protein>
<accession>A0ACB7XA65</accession>
<proteinExistence type="predicted"/>